<feature type="chain" id="PRO_5039440022" evidence="5">
    <location>
        <begin position="19"/>
        <end position="477"/>
    </location>
</feature>
<keyword evidence="5" id="KW-0732">Signal</keyword>
<dbReference type="Gene3D" id="3.40.30.10">
    <property type="entry name" value="Glutaredoxin"/>
    <property type="match status" value="1"/>
</dbReference>
<evidence type="ECO:0000259" key="6">
    <source>
        <dbReference type="PROSITE" id="PS51352"/>
    </source>
</evidence>
<evidence type="ECO:0000256" key="4">
    <source>
        <dbReference type="ARBA" id="ARBA00023284"/>
    </source>
</evidence>
<accession>A0A9D7XRL1</accession>
<proteinExistence type="predicted"/>
<evidence type="ECO:0000256" key="3">
    <source>
        <dbReference type="ARBA" id="ARBA00023157"/>
    </source>
</evidence>
<dbReference type="InterPro" id="IPR033395">
    <property type="entry name" value="DUF5106"/>
</dbReference>
<comment type="caution">
    <text evidence="7">The sequence shown here is derived from an EMBL/GenBank/DDBJ whole genome shotgun (WGS) entry which is preliminary data.</text>
</comment>
<organism evidence="7 8">
    <name type="scientific">Candidatus Opimibacter skivensis</name>
    <dbReference type="NCBI Taxonomy" id="2982028"/>
    <lineage>
        <taxon>Bacteria</taxon>
        <taxon>Pseudomonadati</taxon>
        <taxon>Bacteroidota</taxon>
        <taxon>Saprospiria</taxon>
        <taxon>Saprospirales</taxon>
        <taxon>Saprospiraceae</taxon>
        <taxon>Candidatus Opimibacter</taxon>
    </lineage>
</organism>
<dbReference type="PANTHER" id="PTHR42852:SF6">
    <property type="entry name" value="THIOL:DISULFIDE INTERCHANGE PROTEIN DSBE"/>
    <property type="match status" value="1"/>
</dbReference>
<dbReference type="GO" id="GO:0030313">
    <property type="term" value="C:cell envelope"/>
    <property type="evidence" value="ECO:0007669"/>
    <property type="project" value="UniProtKB-SubCell"/>
</dbReference>
<feature type="signal peptide" evidence="5">
    <location>
        <begin position="1"/>
        <end position="18"/>
    </location>
</feature>
<dbReference type="PANTHER" id="PTHR42852">
    <property type="entry name" value="THIOL:DISULFIDE INTERCHANGE PROTEIN DSBE"/>
    <property type="match status" value="1"/>
</dbReference>
<gene>
    <name evidence="7" type="ORF">IPP15_03235</name>
</gene>
<evidence type="ECO:0000313" key="7">
    <source>
        <dbReference type="EMBL" id="MBK9981433.1"/>
    </source>
</evidence>
<comment type="subcellular location">
    <subcellularLocation>
        <location evidence="1">Cell envelope</location>
    </subcellularLocation>
</comment>
<keyword evidence="2" id="KW-0201">Cytochrome c-type biogenesis</keyword>
<protein>
    <submittedName>
        <fullName evidence="7">Redoxin domain-containing protein</fullName>
    </submittedName>
</protein>
<dbReference type="AlphaFoldDB" id="A0A9D7XRL1"/>
<dbReference type="InterPro" id="IPR000866">
    <property type="entry name" value="AhpC/TSA"/>
</dbReference>
<keyword evidence="4" id="KW-0676">Redox-active center</keyword>
<feature type="domain" description="Thioredoxin" evidence="6">
    <location>
        <begin position="328"/>
        <end position="475"/>
    </location>
</feature>
<keyword evidence="3" id="KW-1015">Disulfide bond</keyword>
<name>A0A9D7XRL1_9BACT</name>
<dbReference type="SUPFAM" id="SSF52833">
    <property type="entry name" value="Thioredoxin-like"/>
    <property type="match status" value="1"/>
</dbReference>
<dbReference type="GO" id="GO:0017004">
    <property type="term" value="P:cytochrome complex assembly"/>
    <property type="evidence" value="ECO:0007669"/>
    <property type="project" value="UniProtKB-KW"/>
</dbReference>
<dbReference type="InterPro" id="IPR036249">
    <property type="entry name" value="Thioredoxin-like_sf"/>
</dbReference>
<dbReference type="CDD" id="cd02966">
    <property type="entry name" value="TlpA_like_family"/>
    <property type="match status" value="1"/>
</dbReference>
<sequence length="477" mass="55225">MRLLFVLSIFLFSGLANVSASSLTTSGYRIEVTLQHYQGDSLFLGYYFGKAQYLKDTALLEKGKFVFQGEGKLEPGVYLLVIPPDNKFIHVIVSDDEQKFSASVDLDNIVSSAKFKGSDENEIYYSYLHELEKRRPIADSLKKQMKLDSLHSEDYHIKLNKIDADVMKVQDEVRAKHPASITSMLIWANREIEIPKYENLTEDDRKQKQYEYYKAHFFDHFDLTDPRAMRSGVIQQKVDYYLQKLTYQVPDSQIVEIDYLLKKMLTNKEAFQYYLVYFLNDVVKSKRMGMDAAYVHLVDTYYAKGLADWIDKEQLDKLLAQADVLRPILIGKIAPDLTLYKESGEAVNLHAIKANYTVLFFWDPECGHCKKAIPFIIDFYNEYKSKGVEVVAVCTKTGSDVSSCWSAIKERGMDIWVNTCDQYMQSHYKTIYDVKVTPQIYVLDKNKKILVKKIAGEDLKPVMDEIFKDEESKQKNQ</sequence>
<dbReference type="Pfam" id="PF00578">
    <property type="entry name" value="AhpC-TSA"/>
    <property type="match status" value="1"/>
</dbReference>
<dbReference type="Pfam" id="PF17127">
    <property type="entry name" value="DUF5106"/>
    <property type="match status" value="1"/>
</dbReference>
<dbReference type="InterPro" id="IPR013766">
    <property type="entry name" value="Thioredoxin_domain"/>
</dbReference>
<evidence type="ECO:0000256" key="2">
    <source>
        <dbReference type="ARBA" id="ARBA00022748"/>
    </source>
</evidence>
<dbReference type="PROSITE" id="PS51352">
    <property type="entry name" value="THIOREDOXIN_2"/>
    <property type="match status" value="1"/>
</dbReference>
<dbReference type="InterPro" id="IPR025380">
    <property type="entry name" value="DUF4369"/>
</dbReference>
<evidence type="ECO:0000313" key="8">
    <source>
        <dbReference type="Proteomes" id="UP000808337"/>
    </source>
</evidence>
<dbReference type="InterPro" id="IPR050553">
    <property type="entry name" value="Thioredoxin_ResA/DsbE_sf"/>
</dbReference>
<evidence type="ECO:0000256" key="1">
    <source>
        <dbReference type="ARBA" id="ARBA00004196"/>
    </source>
</evidence>
<dbReference type="EMBL" id="JADKGY010000001">
    <property type="protein sequence ID" value="MBK9981433.1"/>
    <property type="molecule type" value="Genomic_DNA"/>
</dbReference>
<dbReference type="Proteomes" id="UP000808337">
    <property type="component" value="Unassembled WGS sequence"/>
</dbReference>
<reference evidence="7 8" key="1">
    <citation type="submission" date="2020-10" db="EMBL/GenBank/DDBJ databases">
        <title>Connecting structure to function with the recovery of over 1000 high-quality activated sludge metagenome-assembled genomes encoding full-length rRNA genes using long-read sequencing.</title>
        <authorList>
            <person name="Singleton C.M."/>
            <person name="Petriglieri F."/>
            <person name="Kristensen J.M."/>
            <person name="Kirkegaard R.H."/>
            <person name="Michaelsen T.Y."/>
            <person name="Andersen M.H."/>
            <person name="Karst S.M."/>
            <person name="Dueholm M.S."/>
            <person name="Nielsen P.H."/>
            <person name="Albertsen M."/>
        </authorList>
    </citation>
    <scope>NUCLEOTIDE SEQUENCE [LARGE SCALE GENOMIC DNA]</scope>
    <source>
        <strain evidence="7">Ribe_18-Q3-R11-54_MAXAC.273</strain>
    </source>
</reference>
<dbReference type="GO" id="GO:0016491">
    <property type="term" value="F:oxidoreductase activity"/>
    <property type="evidence" value="ECO:0007669"/>
    <property type="project" value="InterPro"/>
</dbReference>
<dbReference type="Pfam" id="PF14289">
    <property type="entry name" value="DUF4369"/>
    <property type="match status" value="1"/>
</dbReference>
<evidence type="ECO:0000256" key="5">
    <source>
        <dbReference type="SAM" id="SignalP"/>
    </source>
</evidence>
<dbReference type="GO" id="GO:0016209">
    <property type="term" value="F:antioxidant activity"/>
    <property type="evidence" value="ECO:0007669"/>
    <property type="project" value="InterPro"/>
</dbReference>